<proteinExistence type="predicted"/>
<evidence type="ECO:0000313" key="2">
    <source>
        <dbReference type="Proteomes" id="UP000013966"/>
    </source>
</evidence>
<keyword evidence="2" id="KW-1185">Reference proteome</keyword>
<evidence type="ECO:0000313" key="1">
    <source>
        <dbReference type="EMBL" id="BAN26602.1"/>
    </source>
</evidence>
<organism evidence="1 2">
    <name type="scientific">Caballeronia insecticola</name>
    <dbReference type="NCBI Taxonomy" id="758793"/>
    <lineage>
        <taxon>Bacteria</taxon>
        <taxon>Pseudomonadati</taxon>
        <taxon>Pseudomonadota</taxon>
        <taxon>Betaproteobacteria</taxon>
        <taxon>Burkholderiales</taxon>
        <taxon>Burkholderiaceae</taxon>
        <taxon>Caballeronia</taxon>
    </lineage>
</organism>
<reference evidence="1 2" key="1">
    <citation type="journal article" date="2013" name="Genome Announc.">
        <title>Complete Genome Sequence of Burkholderia sp. Strain RPE64, Bacterial Symbiont of the Bean Bug Riptortus pedestris.</title>
        <authorList>
            <person name="Shibata T.F."/>
            <person name="Maeda T."/>
            <person name="Nikoh N."/>
            <person name="Yamaguchi K."/>
            <person name="Oshima K."/>
            <person name="Hattori M."/>
            <person name="Nishiyama T."/>
            <person name="Hasebe M."/>
            <person name="Fukatsu T."/>
            <person name="Kikuchi Y."/>
            <person name="Shigenobu S."/>
        </authorList>
    </citation>
    <scope>NUCLEOTIDE SEQUENCE [LARGE SCALE GENOMIC DNA]</scope>
</reference>
<dbReference type="Proteomes" id="UP000013966">
    <property type="component" value="Chromosome 3"/>
</dbReference>
<name>R4X3Q6_9BURK</name>
<dbReference type="KEGG" id="buo:BRPE64_CCDS05190"/>
<gene>
    <name evidence="1" type="ORF">BRPE64_CCDS05190</name>
</gene>
<sequence>MLLAMECAPVANTALQCAAHVAREVGMAPKHLVQYGYRPDAGSGLEQRHDVGVKDCRKGIGTATRTWCLLLRWQSPVLIDAIPRGGAEPGARSRLSWSFLESVLHVEPHLMVVDVSAGQLSLPSLHGRAVHTRFTATTDKAPR</sequence>
<reference evidence="1 2" key="2">
    <citation type="journal article" date="2018" name="Int. J. Syst. Evol. Microbiol.">
        <title>Burkholderia insecticola sp. nov., a gut symbiotic bacterium of the bean bug Riptortus pedestris.</title>
        <authorList>
            <person name="Takeshita K."/>
            <person name="Tamaki H."/>
            <person name="Ohbayashi T."/>
            <person name="Meng X.-Y."/>
            <person name="Sone T."/>
            <person name="Mitani Y."/>
            <person name="Peeters C."/>
            <person name="Kikuchi Y."/>
            <person name="Vandamme P."/>
        </authorList>
    </citation>
    <scope>NUCLEOTIDE SEQUENCE [LARGE SCALE GENOMIC DNA]</scope>
    <source>
        <strain evidence="1">RPE64</strain>
    </source>
</reference>
<dbReference type="EMBL" id="AP013060">
    <property type="protein sequence ID" value="BAN26602.1"/>
    <property type="molecule type" value="Genomic_DNA"/>
</dbReference>
<accession>R4X3Q6</accession>
<dbReference type="HOGENOM" id="CLU_1802467_0_0_4"/>
<dbReference type="STRING" id="758793.BRPE64_CCDS05190"/>
<protein>
    <submittedName>
        <fullName evidence="1">Uncharacterized protein</fullName>
    </submittedName>
</protein>
<dbReference type="AlphaFoldDB" id="R4X3Q6"/>